<keyword evidence="5" id="KW-1185">Reference proteome</keyword>
<feature type="coiled-coil region" evidence="1">
    <location>
        <begin position="200"/>
        <end position="227"/>
    </location>
</feature>
<feature type="region of interest" description="Disordered" evidence="2">
    <location>
        <begin position="249"/>
        <end position="302"/>
    </location>
</feature>
<gene>
    <name evidence="4" type="ORF">K239x_42240</name>
</gene>
<feature type="region of interest" description="Disordered" evidence="2">
    <location>
        <begin position="1"/>
        <end position="24"/>
    </location>
</feature>
<name>A0A517NYM7_9BACT</name>
<evidence type="ECO:0000256" key="2">
    <source>
        <dbReference type="SAM" id="MobiDB-lite"/>
    </source>
</evidence>
<evidence type="ECO:0000256" key="1">
    <source>
        <dbReference type="SAM" id="Coils"/>
    </source>
</evidence>
<protein>
    <submittedName>
        <fullName evidence="4">Uncharacterized protein</fullName>
    </submittedName>
</protein>
<keyword evidence="3" id="KW-0472">Membrane</keyword>
<dbReference type="OrthoDB" id="242614at2"/>
<proteinExistence type="predicted"/>
<feature type="region of interest" description="Disordered" evidence="2">
    <location>
        <begin position="499"/>
        <end position="533"/>
    </location>
</feature>
<dbReference type="AlphaFoldDB" id="A0A517NYM7"/>
<dbReference type="EMBL" id="CP036526">
    <property type="protein sequence ID" value="QDT12215.1"/>
    <property type="molecule type" value="Genomic_DNA"/>
</dbReference>
<keyword evidence="3" id="KW-1133">Transmembrane helix</keyword>
<organism evidence="4 5">
    <name type="scientific">Stieleria marina</name>
    <dbReference type="NCBI Taxonomy" id="1930275"/>
    <lineage>
        <taxon>Bacteria</taxon>
        <taxon>Pseudomonadati</taxon>
        <taxon>Planctomycetota</taxon>
        <taxon>Planctomycetia</taxon>
        <taxon>Pirellulales</taxon>
        <taxon>Pirellulaceae</taxon>
        <taxon>Stieleria</taxon>
    </lineage>
</organism>
<reference evidence="4 5" key="1">
    <citation type="submission" date="2019-02" db="EMBL/GenBank/DDBJ databases">
        <title>Deep-cultivation of Planctomycetes and their phenomic and genomic characterization uncovers novel biology.</title>
        <authorList>
            <person name="Wiegand S."/>
            <person name="Jogler M."/>
            <person name="Boedeker C."/>
            <person name="Pinto D."/>
            <person name="Vollmers J."/>
            <person name="Rivas-Marin E."/>
            <person name="Kohn T."/>
            <person name="Peeters S.H."/>
            <person name="Heuer A."/>
            <person name="Rast P."/>
            <person name="Oberbeckmann S."/>
            <person name="Bunk B."/>
            <person name="Jeske O."/>
            <person name="Meyerdierks A."/>
            <person name="Storesund J.E."/>
            <person name="Kallscheuer N."/>
            <person name="Luecker S."/>
            <person name="Lage O.M."/>
            <person name="Pohl T."/>
            <person name="Merkel B.J."/>
            <person name="Hornburger P."/>
            <person name="Mueller R.-W."/>
            <person name="Bruemmer F."/>
            <person name="Labrenz M."/>
            <person name="Spormann A.M."/>
            <person name="Op den Camp H."/>
            <person name="Overmann J."/>
            <person name="Amann R."/>
            <person name="Jetten M.S.M."/>
            <person name="Mascher T."/>
            <person name="Medema M.H."/>
            <person name="Devos D.P."/>
            <person name="Kaster A.-K."/>
            <person name="Ovreas L."/>
            <person name="Rohde M."/>
            <person name="Galperin M.Y."/>
            <person name="Jogler C."/>
        </authorList>
    </citation>
    <scope>NUCLEOTIDE SEQUENCE [LARGE SCALE GENOMIC DNA]</scope>
    <source>
        <strain evidence="4 5">K23_9</strain>
    </source>
</reference>
<dbReference type="RefSeq" id="WP_145419940.1">
    <property type="nucleotide sequence ID" value="NZ_CP036526.1"/>
</dbReference>
<keyword evidence="1" id="KW-0175">Coiled coil</keyword>
<dbReference type="Proteomes" id="UP000319817">
    <property type="component" value="Chromosome"/>
</dbReference>
<feature type="compositionally biased region" description="Polar residues" evidence="2">
    <location>
        <begin position="521"/>
        <end position="533"/>
    </location>
</feature>
<feature type="transmembrane region" description="Helical" evidence="3">
    <location>
        <begin position="34"/>
        <end position="54"/>
    </location>
</feature>
<evidence type="ECO:0000313" key="4">
    <source>
        <dbReference type="EMBL" id="QDT12215.1"/>
    </source>
</evidence>
<accession>A0A517NYM7</accession>
<evidence type="ECO:0000313" key="5">
    <source>
        <dbReference type="Proteomes" id="UP000319817"/>
    </source>
</evidence>
<keyword evidence="3" id="KW-0812">Transmembrane</keyword>
<feature type="compositionally biased region" description="Low complexity" evidence="2">
    <location>
        <begin position="271"/>
        <end position="283"/>
    </location>
</feature>
<sequence length="533" mass="58546">MSSQQKSSQTAKAEQVAVSAVETTNRGRQRLRPAVYFTLLLGAPVAALGLVYLAHVSTATAQTGGRNGRVAPAQLQANKGLEMVQHDSHVNPAIVRPGAVSEAGQMRSRYPEQVPAFETSYREQKYQVRVQKKDSSGQSYWGTEQYVRKVPVLTQRWGAPTSMGHDPKVLELANELRIGLSDATDEVRNKKLAKLREFLIAEFAERHEQQAREIESAAKRLESLRKLHQHRGKSSADIVQRRIDQLTGASNPLDWNTRTPSIAETSVAPGPSDLDPSLSPQPQGEDSGGGDLPLGPPSNVTNRSIELDRQSQIQTQTADVRAGNQAPGNAETLRSVAGSSIADIFEIVEKASQASSNVREAQLKLSNCKQAYEEGLAPELELQQSQFEYARAQRNVKLHSMQLAAMRLSLQRAIEYATDRLSSNAKQLRSVQDSPNDRGLLSSIQNAVTRAEFEARRAKEALDQFERAVKLVPASDLDIDEVRKESNRESLLLDANNIKRDDSLAVEANEESDELAAPTPEDSTSPPAKPTQR</sequence>
<evidence type="ECO:0000256" key="3">
    <source>
        <dbReference type="SAM" id="Phobius"/>
    </source>
</evidence>
<feature type="compositionally biased region" description="Polar residues" evidence="2">
    <location>
        <begin position="249"/>
        <end position="264"/>
    </location>
</feature>